<evidence type="ECO:0000313" key="2">
    <source>
        <dbReference type="EMBL" id="TQV95229.1"/>
    </source>
</evidence>
<sequence>MNSRTTAAVIVRAKTFGCGGGDGRDSAVWIAPTPRWVTGTGGGRSFFSSPIVSRQPVAVPGRHSLAGAAYIPALWSDKYLPVGCSSPPLVSRSPLVKRLGSARRPATERLQKGSDLLSGPRLVSFPSPFEQVCIQIAIHCCSEILSPPRRPTDGCITPSRTTPASCPATVRRAPPQNAPKRHAKPVQTNACIGPAIKKGLQPLFPPLHTSSLPPATRHYSCLQF</sequence>
<dbReference type="EMBL" id="SPUK01000008">
    <property type="protein sequence ID" value="TQV95229.1"/>
    <property type="molecule type" value="Genomic_DNA"/>
</dbReference>
<accession>A0A545V0M0</accession>
<dbReference type="AlphaFoldDB" id="A0A545V0M0"/>
<gene>
    <name evidence="2" type="ORF">IF1G_06216</name>
</gene>
<feature type="region of interest" description="Disordered" evidence="1">
    <location>
        <begin position="166"/>
        <end position="185"/>
    </location>
</feature>
<organism evidence="2 3">
    <name type="scientific">Cordyceps javanica</name>
    <dbReference type="NCBI Taxonomy" id="43265"/>
    <lineage>
        <taxon>Eukaryota</taxon>
        <taxon>Fungi</taxon>
        <taxon>Dikarya</taxon>
        <taxon>Ascomycota</taxon>
        <taxon>Pezizomycotina</taxon>
        <taxon>Sordariomycetes</taxon>
        <taxon>Hypocreomycetidae</taxon>
        <taxon>Hypocreales</taxon>
        <taxon>Cordycipitaceae</taxon>
        <taxon>Cordyceps</taxon>
    </lineage>
</organism>
<name>A0A545V0M0_9HYPO</name>
<reference evidence="2 3" key="1">
    <citation type="journal article" date="2019" name="Appl. Microbiol. Biotechnol.">
        <title>Genome sequence of Isaria javanica and comparative genome analysis insights into family S53 peptidase evolution in fungal entomopathogens.</title>
        <authorList>
            <person name="Lin R."/>
            <person name="Zhang X."/>
            <person name="Xin B."/>
            <person name="Zou M."/>
            <person name="Gao Y."/>
            <person name="Qin F."/>
            <person name="Hu Q."/>
            <person name="Xie B."/>
            <person name="Cheng X."/>
        </authorList>
    </citation>
    <scope>NUCLEOTIDE SEQUENCE [LARGE SCALE GENOMIC DNA]</scope>
    <source>
        <strain evidence="2 3">IJ1G</strain>
    </source>
</reference>
<dbReference type="Proteomes" id="UP000315783">
    <property type="component" value="Unassembled WGS sequence"/>
</dbReference>
<evidence type="ECO:0000313" key="3">
    <source>
        <dbReference type="Proteomes" id="UP000315783"/>
    </source>
</evidence>
<evidence type="ECO:0000256" key="1">
    <source>
        <dbReference type="SAM" id="MobiDB-lite"/>
    </source>
</evidence>
<protein>
    <submittedName>
        <fullName evidence="2">Uncharacterized protein</fullName>
    </submittedName>
</protein>
<keyword evidence="3" id="KW-1185">Reference proteome</keyword>
<proteinExistence type="predicted"/>
<comment type="caution">
    <text evidence="2">The sequence shown here is derived from an EMBL/GenBank/DDBJ whole genome shotgun (WGS) entry which is preliminary data.</text>
</comment>